<evidence type="ECO:0000256" key="4">
    <source>
        <dbReference type="ARBA" id="ARBA00022801"/>
    </source>
</evidence>
<sequence>MTDVETILLPPGRKAYFASDFHLGTPTPEQSRARERAVVAWLDHVKTDAAIIFLVGDVFDFWFEYKHSIPKGFARLQGKLAELTDAGLPVILFTGNHDMWMDSYFTDEMGIPVYRAPRQYQLGEKTFLIGHGDGLGPGDHVYKQLKKVFENRLARRLFRYVHPDLGIGLAHKWSRSSRASNEKKDEERFLGEDREWLMQYCREVEQQRHHDYYIFGHRHLPLDLNVTTDSRYINLGEWVSARTYAAFDGADLHLLTWPDNQPYKMKHRQTDVR</sequence>
<feature type="domain" description="Calcineurin-like phosphoesterase" evidence="7">
    <location>
        <begin position="16"/>
        <end position="220"/>
    </location>
</feature>
<dbReference type="Pfam" id="PF00149">
    <property type="entry name" value="Metallophos"/>
    <property type="match status" value="1"/>
</dbReference>
<keyword evidence="6" id="KW-0464">Manganese</keyword>
<evidence type="ECO:0000256" key="3">
    <source>
        <dbReference type="ARBA" id="ARBA00022723"/>
    </source>
</evidence>
<dbReference type="GO" id="GO:0009245">
    <property type="term" value="P:lipid A biosynthetic process"/>
    <property type="evidence" value="ECO:0007669"/>
    <property type="project" value="TreeGrafter"/>
</dbReference>
<accession>A0A2T0SWG3</accession>
<name>A0A2T0SWG3_9BACT</name>
<keyword evidence="1" id="KW-1003">Cell membrane</keyword>
<organism evidence="8 9">
    <name type="scientific">Spirosoma oryzae</name>
    <dbReference type="NCBI Taxonomy" id="1469603"/>
    <lineage>
        <taxon>Bacteria</taxon>
        <taxon>Pseudomonadati</taxon>
        <taxon>Bacteroidota</taxon>
        <taxon>Cytophagia</taxon>
        <taxon>Cytophagales</taxon>
        <taxon>Cytophagaceae</taxon>
        <taxon>Spirosoma</taxon>
    </lineage>
</organism>
<keyword evidence="9" id="KW-1185">Reference proteome</keyword>
<keyword evidence="3" id="KW-0479">Metal-binding</keyword>
<dbReference type="OrthoDB" id="9802481at2"/>
<protein>
    <submittedName>
        <fullName evidence="8">UDP-2,3-diacylglucosamine hydrolase</fullName>
    </submittedName>
</protein>
<dbReference type="RefSeq" id="WP_106138411.1">
    <property type="nucleotide sequence ID" value="NZ_PVTE01000010.1"/>
</dbReference>
<evidence type="ECO:0000256" key="2">
    <source>
        <dbReference type="ARBA" id="ARBA00022519"/>
    </source>
</evidence>
<dbReference type="Proteomes" id="UP000238375">
    <property type="component" value="Unassembled WGS sequence"/>
</dbReference>
<dbReference type="PANTHER" id="PTHR34990:SF1">
    <property type="entry name" value="UDP-2,3-DIACYLGLUCOSAMINE HYDROLASE"/>
    <property type="match status" value="1"/>
</dbReference>
<evidence type="ECO:0000259" key="7">
    <source>
        <dbReference type="Pfam" id="PF00149"/>
    </source>
</evidence>
<keyword evidence="4 8" id="KW-0378">Hydrolase</keyword>
<comment type="caution">
    <text evidence="8">The sequence shown here is derived from an EMBL/GenBank/DDBJ whole genome shotgun (WGS) entry which is preliminary data.</text>
</comment>
<reference evidence="8 9" key="1">
    <citation type="submission" date="2018-03" db="EMBL/GenBank/DDBJ databases">
        <title>Genomic Encyclopedia of Archaeal and Bacterial Type Strains, Phase II (KMG-II): from individual species to whole genera.</title>
        <authorList>
            <person name="Goeker M."/>
        </authorList>
    </citation>
    <scope>NUCLEOTIDE SEQUENCE [LARGE SCALE GENOMIC DNA]</scope>
    <source>
        <strain evidence="8 9">DSM 28354</strain>
    </source>
</reference>
<evidence type="ECO:0000256" key="1">
    <source>
        <dbReference type="ARBA" id="ARBA00022475"/>
    </source>
</evidence>
<dbReference type="GO" id="GO:0008758">
    <property type="term" value="F:UDP-2,3-diacylglucosamine hydrolase activity"/>
    <property type="evidence" value="ECO:0007669"/>
    <property type="project" value="TreeGrafter"/>
</dbReference>
<dbReference type="InterPro" id="IPR029052">
    <property type="entry name" value="Metallo-depent_PP-like"/>
</dbReference>
<dbReference type="GO" id="GO:0046872">
    <property type="term" value="F:metal ion binding"/>
    <property type="evidence" value="ECO:0007669"/>
    <property type="project" value="UniProtKB-KW"/>
</dbReference>
<dbReference type="EMBL" id="PVTE01000010">
    <property type="protein sequence ID" value="PRY37693.1"/>
    <property type="molecule type" value="Genomic_DNA"/>
</dbReference>
<evidence type="ECO:0000256" key="6">
    <source>
        <dbReference type="ARBA" id="ARBA00023211"/>
    </source>
</evidence>
<dbReference type="AlphaFoldDB" id="A0A2T0SWG3"/>
<evidence type="ECO:0000313" key="8">
    <source>
        <dbReference type="EMBL" id="PRY37693.1"/>
    </source>
</evidence>
<gene>
    <name evidence="8" type="ORF">CLV58_110163</name>
</gene>
<keyword evidence="5" id="KW-0472">Membrane</keyword>
<proteinExistence type="predicted"/>
<dbReference type="Gene3D" id="3.60.21.10">
    <property type="match status" value="1"/>
</dbReference>
<evidence type="ECO:0000313" key="9">
    <source>
        <dbReference type="Proteomes" id="UP000238375"/>
    </source>
</evidence>
<dbReference type="SUPFAM" id="SSF56300">
    <property type="entry name" value="Metallo-dependent phosphatases"/>
    <property type="match status" value="1"/>
</dbReference>
<evidence type="ECO:0000256" key="5">
    <source>
        <dbReference type="ARBA" id="ARBA00023136"/>
    </source>
</evidence>
<dbReference type="InterPro" id="IPR043461">
    <property type="entry name" value="LpxH-like"/>
</dbReference>
<dbReference type="GO" id="GO:0016020">
    <property type="term" value="C:membrane"/>
    <property type="evidence" value="ECO:0007669"/>
    <property type="project" value="GOC"/>
</dbReference>
<dbReference type="CDD" id="cd07398">
    <property type="entry name" value="MPP_YbbF-LpxH"/>
    <property type="match status" value="1"/>
</dbReference>
<dbReference type="InterPro" id="IPR004843">
    <property type="entry name" value="Calcineurin-like_PHP"/>
</dbReference>
<dbReference type="PANTHER" id="PTHR34990">
    <property type="entry name" value="UDP-2,3-DIACYLGLUCOSAMINE HYDROLASE-RELATED"/>
    <property type="match status" value="1"/>
</dbReference>
<keyword evidence="2" id="KW-0997">Cell inner membrane</keyword>